<reference evidence="7 8" key="1">
    <citation type="submission" date="2016-03" db="EMBL/GenBank/DDBJ databases">
        <title>Comparative genomics of Pseudogymnoascus destructans, the fungus causing white-nose syndrome of bats.</title>
        <authorList>
            <person name="Palmer J.M."/>
            <person name="Drees K.P."/>
            <person name="Foster J.T."/>
            <person name="Lindner D.L."/>
        </authorList>
    </citation>
    <scope>NUCLEOTIDE SEQUENCE [LARGE SCALE GENOMIC DNA]</scope>
    <source>
        <strain evidence="7 8">UAMH 10579</strain>
    </source>
</reference>
<dbReference type="Proteomes" id="UP000091956">
    <property type="component" value="Unassembled WGS sequence"/>
</dbReference>
<keyword evidence="2" id="KW-0479">Metal-binding</keyword>
<dbReference type="PROSITE" id="PS00463">
    <property type="entry name" value="ZN2_CY6_FUNGAL_1"/>
    <property type="match status" value="1"/>
</dbReference>
<keyword evidence="8" id="KW-1185">Reference proteome</keyword>
<evidence type="ECO:0000313" key="8">
    <source>
        <dbReference type="Proteomes" id="UP000091956"/>
    </source>
</evidence>
<dbReference type="InterPro" id="IPR007219">
    <property type="entry name" value="XnlR_reg_dom"/>
</dbReference>
<name>A0A1B8GTH8_9PEZI</name>
<proteinExistence type="predicted"/>
<accession>A0A1B8GTH8</accession>
<evidence type="ECO:0000256" key="3">
    <source>
        <dbReference type="ARBA" id="ARBA00023015"/>
    </source>
</evidence>
<dbReference type="GO" id="GO:0003677">
    <property type="term" value="F:DNA binding"/>
    <property type="evidence" value="ECO:0007669"/>
    <property type="project" value="InterPro"/>
</dbReference>
<evidence type="ECO:0000256" key="1">
    <source>
        <dbReference type="ARBA" id="ARBA00004123"/>
    </source>
</evidence>
<dbReference type="AlphaFoldDB" id="A0A1B8GTH8"/>
<keyword evidence="4" id="KW-0804">Transcription</keyword>
<evidence type="ECO:0000259" key="6">
    <source>
        <dbReference type="PROSITE" id="PS50048"/>
    </source>
</evidence>
<dbReference type="GO" id="GO:0006351">
    <property type="term" value="P:DNA-templated transcription"/>
    <property type="evidence" value="ECO:0007669"/>
    <property type="project" value="InterPro"/>
</dbReference>
<dbReference type="PANTHER" id="PTHR47338:SF16">
    <property type="entry name" value="TRANSCRIPTION FACTOR, PUTATIVE (AFU_ORTHOLOGUE AFUA_2G09360)-RELATED"/>
    <property type="match status" value="1"/>
</dbReference>
<protein>
    <recommendedName>
        <fullName evidence="6">Zn(2)-C6 fungal-type domain-containing protein</fullName>
    </recommendedName>
</protein>
<gene>
    <name evidence="7" type="ORF">VE01_02560</name>
</gene>
<dbReference type="CDD" id="cd00067">
    <property type="entry name" value="GAL4"/>
    <property type="match status" value="1"/>
</dbReference>
<dbReference type="GO" id="GO:0000981">
    <property type="term" value="F:DNA-binding transcription factor activity, RNA polymerase II-specific"/>
    <property type="evidence" value="ECO:0007669"/>
    <property type="project" value="InterPro"/>
</dbReference>
<sequence>MRALVACSACRSRRRKCTSVHGSTTCLYCTERSITCIRGSGAPSLSSQGYSAPSSPPAVRQSALVGLPLPPRELCLELVELYFDFIHDKFHSIFHRPSLTEDVRQGVVPPVILFAIFALSARFSENEVFSGIAPRERSKPYYDESARLVDIRDTSITTIQACILLGGIGSCEARAFNESIYYTVACRMANLLGLSKRTGATALEQELNIRIWWTLCMVDVWSSKSVRLPRQMSHFSDLPLPIDEYTFLQWRRGAQDNIEVSSDRSSSLIAQMILLNRILMEINDAITQTVTSGTVTLVLDKTAEDLSLKLDNWYNALPEYMHNTPENLQRYASQGLGRIFVAVYLGYYHYGQLLFYQFLNDDQHSTGGNRYAKKCKEHAANLCLIVYAAQETPGCEVRYNMVGHILVIASTVQIHTLLFGTDEAEIAVARQRVVRNFQILTDMQRWWAWLDMCFVRLHIFHDMCRTSMATSFRMDEWMMKFLSEFSKPIEEKTEDSAQAALDWARNIEAYTQGPVEEQTSVSVCPSPSPRYNVLPP</sequence>
<evidence type="ECO:0000256" key="2">
    <source>
        <dbReference type="ARBA" id="ARBA00022723"/>
    </source>
</evidence>
<comment type="subcellular location">
    <subcellularLocation>
        <location evidence="1">Nucleus</location>
    </subcellularLocation>
</comment>
<dbReference type="RefSeq" id="XP_018132875.2">
    <property type="nucleotide sequence ID" value="XM_018272068.2"/>
</dbReference>
<keyword evidence="5" id="KW-0539">Nucleus</keyword>
<evidence type="ECO:0000313" key="7">
    <source>
        <dbReference type="EMBL" id="OBT99142.2"/>
    </source>
</evidence>
<dbReference type="InterPro" id="IPR001138">
    <property type="entry name" value="Zn2Cys6_DnaBD"/>
</dbReference>
<dbReference type="GO" id="GO:0008270">
    <property type="term" value="F:zinc ion binding"/>
    <property type="evidence" value="ECO:0007669"/>
    <property type="project" value="InterPro"/>
</dbReference>
<feature type="domain" description="Zn(2)-C6 fungal-type" evidence="6">
    <location>
        <begin position="6"/>
        <end position="38"/>
    </location>
</feature>
<organism evidence="7 8">
    <name type="scientific">Pseudogymnoascus verrucosus</name>
    <dbReference type="NCBI Taxonomy" id="342668"/>
    <lineage>
        <taxon>Eukaryota</taxon>
        <taxon>Fungi</taxon>
        <taxon>Dikarya</taxon>
        <taxon>Ascomycota</taxon>
        <taxon>Pezizomycotina</taxon>
        <taxon>Leotiomycetes</taxon>
        <taxon>Thelebolales</taxon>
        <taxon>Thelebolaceae</taxon>
        <taxon>Pseudogymnoascus</taxon>
    </lineage>
</organism>
<keyword evidence="3" id="KW-0805">Transcription regulation</keyword>
<reference evidence="8" key="2">
    <citation type="journal article" date="2018" name="Nat. Commun.">
        <title>Extreme sensitivity to ultraviolet light in the fungal pathogen causing white-nose syndrome of bats.</title>
        <authorList>
            <person name="Palmer J.M."/>
            <person name="Drees K.P."/>
            <person name="Foster J.T."/>
            <person name="Lindner D.L."/>
        </authorList>
    </citation>
    <scope>NUCLEOTIDE SEQUENCE [LARGE SCALE GENOMIC DNA]</scope>
    <source>
        <strain evidence="8">UAMH 10579</strain>
    </source>
</reference>
<evidence type="ECO:0000256" key="4">
    <source>
        <dbReference type="ARBA" id="ARBA00023163"/>
    </source>
</evidence>
<dbReference type="PANTHER" id="PTHR47338">
    <property type="entry name" value="ZN(II)2CYS6 TRANSCRIPTION FACTOR (EUROFUNG)-RELATED"/>
    <property type="match status" value="1"/>
</dbReference>
<dbReference type="SUPFAM" id="SSF57701">
    <property type="entry name" value="Zn2/Cys6 DNA-binding domain"/>
    <property type="match status" value="1"/>
</dbReference>
<dbReference type="Pfam" id="PF04082">
    <property type="entry name" value="Fungal_trans"/>
    <property type="match status" value="1"/>
</dbReference>
<dbReference type="GO" id="GO:0005634">
    <property type="term" value="C:nucleus"/>
    <property type="evidence" value="ECO:0007669"/>
    <property type="project" value="UniProtKB-SubCell"/>
</dbReference>
<dbReference type="CDD" id="cd12148">
    <property type="entry name" value="fungal_TF_MHR"/>
    <property type="match status" value="1"/>
</dbReference>
<evidence type="ECO:0000256" key="5">
    <source>
        <dbReference type="ARBA" id="ARBA00023242"/>
    </source>
</evidence>
<dbReference type="EMBL" id="KV460213">
    <property type="protein sequence ID" value="OBT99142.2"/>
    <property type="molecule type" value="Genomic_DNA"/>
</dbReference>
<dbReference type="GeneID" id="28835946"/>
<dbReference type="InterPro" id="IPR050815">
    <property type="entry name" value="TF_fung"/>
</dbReference>
<dbReference type="InterPro" id="IPR036864">
    <property type="entry name" value="Zn2-C6_fun-type_DNA-bd_sf"/>
</dbReference>
<dbReference type="PROSITE" id="PS50048">
    <property type="entry name" value="ZN2_CY6_FUNGAL_2"/>
    <property type="match status" value="1"/>
</dbReference>